<name>A0A1N7RLZ6_9BURK</name>
<organism evidence="1 2">
    <name type="scientific">Paraburkholderia piptadeniae</name>
    <dbReference type="NCBI Taxonomy" id="1701573"/>
    <lineage>
        <taxon>Bacteria</taxon>
        <taxon>Pseudomonadati</taxon>
        <taxon>Pseudomonadota</taxon>
        <taxon>Betaproteobacteria</taxon>
        <taxon>Burkholderiales</taxon>
        <taxon>Burkholderiaceae</taxon>
        <taxon>Paraburkholderia</taxon>
    </lineage>
</organism>
<reference evidence="1" key="1">
    <citation type="submission" date="2016-12" db="EMBL/GenBank/DDBJ databases">
        <authorList>
            <person name="Moulin L."/>
        </authorList>
    </citation>
    <scope>NUCLEOTIDE SEQUENCE [LARGE SCALE GENOMIC DNA]</scope>
    <source>
        <strain evidence="1">STM 7183</strain>
    </source>
</reference>
<dbReference type="AlphaFoldDB" id="A0A1N7RLZ6"/>
<dbReference type="Proteomes" id="UP000195569">
    <property type="component" value="Unassembled WGS sequence"/>
</dbReference>
<evidence type="ECO:0000313" key="2">
    <source>
        <dbReference type="Proteomes" id="UP000195569"/>
    </source>
</evidence>
<evidence type="ECO:0008006" key="3">
    <source>
        <dbReference type="Google" id="ProtNLM"/>
    </source>
</evidence>
<evidence type="ECO:0000313" key="1">
    <source>
        <dbReference type="EMBL" id="SIT35727.1"/>
    </source>
</evidence>
<comment type="caution">
    <text evidence="1">The sequence shown here is derived from an EMBL/GenBank/DDBJ whole genome shotgun (WGS) entry which is preliminary data.</text>
</comment>
<accession>A0A1N7RLZ6</accession>
<dbReference type="EMBL" id="CYGY02000006">
    <property type="protein sequence ID" value="SIT35727.1"/>
    <property type="molecule type" value="Genomic_DNA"/>
</dbReference>
<protein>
    <recommendedName>
        <fullName evidence="3">Response regulatory domain-containing protein</fullName>
    </recommendedName>
</protein>
<dbReference type="SUPFAM" id="SSF52172">
    <property type="entry name" value="CheY-like"/>
    <property type="match status" value="1"/>
</dbReference>
<dbReference type="InterPro" id="IPR011006">
    <property type="entry name" value="CheY-like_superfamily"/>
</dbReference>
<gene>
    <name evidence="1" type="ORF">BN2476_60008</name>
</gene>
<keyword evidence="2" id="KW-1185">Reference proteome</keyword>
<sequence length="196" mass="21285">MGAKREIMDSFDNLGNNAKAQFDEAVRRLEAADARVRALSANPLADETAKQTALQAYKEARLLWLSCEAVLRSAAIVENPTQYAGKSIAIVHANAHVGESLALLLRLRGFKTTVLPTERLPDAVSHGPATAILVDVERRLDEASVLAICELKTEPSIRIIAMVPEGLEHDEYVGFDAVLVKPASIDTIVQAILFET</sequence>
<proteinExistence type="predicted"/>